<dbReference type="PANTHER" id="PTHR46401">
    <property type="entry name" value="GLYCOSYLTRANSFERASE WBBK-RELATED"/>
    <property type="match status" value="1"/>
</dbReference>
<proteinExistence type="predicted"/>
<evidence type="ECO:0000313" key="3">
    <source>
        <dbReference type="EMBL" id="RAW61938.1"/>
    </source>
</evidence>
<dbReference type="InterPro" id="IPR041693">
    <property type="entry name" value="Glyco_trans_4_5"/>
</dbReference>
<dbReference type="Pfam" id="PF00534">
    <property type="entry name" value="Glycos_transf_1"/>
    <property type="match status" value="1"/>
</dbReference>
<protein>
    <submittedName>
        <fullName evidence="3">Glycosyl transferase family 1</fullName>
    </submittedName>
</protein>
<dbReference type="PANTHER" id="PTHR46401:SF2">
    <property type="entry name" value="GLYCOSYLTRANSFERASE WBBK-RELATED"/>
    <property type="match status" value="1"/>
</dbReference>
<dbReference type="GO" id="GO:0009103">
    <property type="term" value="P:lipopolysaccharide biosynthetic process"/>
    <property type="evidence" value="ECO:0007669"/>
    <property type="project" value="TreeGrafter"/>
</dbReference>
<dbReference type="Proteomes" id="UP000250429">
    <property type="component" value="Unassembled WGS sequence"/>
</dbReference>
<dbReference type="InterPro" id="IPR001296">
    <property type="entry name" value="Glyco_trans_1"/>
</dbReference>
<feature type="domain" description="Glycosyl transferase family 1" evidence="2">
    <location>
        <begin position="345"/>
        <end position="507"/>
    </location>
</feature>
<evidence type="ECO:0000313" key="4">
    <source>
        <dbReference type="Proteomes" id="UP000250429"/>
    </source>
</evidence>
<keyword evidence="4" id="KW-1185">Reference proteome</keyword>
<dbReference type="AlphaFoldDB" id="A0A329UMY5"/>
<dbReference type="EMBL" id="PRLC01000008">
    <property type="protein sequence ID" value="RAW61938.1"/>
    <property type="molecule type" value="Genomic_DNA"/>
</dbReference>
<organism evidence="3 4">
    <name type="scientific">Faecalibacterium hattorii</name>
    <dbReference type="NCBI Taxonomy" id="2935520"/>
    <lineage>
        <taxon>Bacteria</taxon>
        <taxon>Bacillati</taxon>
        <taxon>Bacillota</taxon>
        <taxon>Clostridia</taxon>
        <taxon>Eubacteriales</taxon>
        <taxon>Oscillospiraceae</taxon>
        <taxon>Faecalibacterium</taxon>
    </lineage>
</organism>
<gene>
    <name evidence="3" type="ORF">C4N23_06845</name>
</gene>
<dbReference type="CDD" id="cd03801">
    <property type="entry name" value="GT4_PimA-like"/>
    <property type="match status" value="1"/>
</dbReference>
<name>A0A329UMY5_9FIRM</name>
<evidence type="ECO:0000256" key="1">
    <source>
        <dbReference type="ARBA" id="ARBA00022679"/>
    </source>
</evidence>
<dbReference type="GO" id="GO:0016757">
    <property type="term" value="F:glycosyltransferase activity"/>
    <property type="evidence" value="ECO:0007669"/>
    <property type="project" value="InterPro"/>
</dbReference>
<comment type="caution">
    <text evidence="3">The sequence shown here is derived from an EMBL/GenBank/DDBJ whole genome shotgun (WGS) entry which is preliminary data.</text>
</comment>
<sequence length="533" mass="58106">MYSSYSPLQQSQLAAQGYYDTQSTYLLVYAPGRNTALRATLADQLHRKFRLADTLGSALTEGVDGVLLVSEDVECMSTALMCFAKALQDGADYAVCNAVFGFGGATALYQSRAHLAQNRCALVSRPLLERCRAAAKDPENVTELLALAAQFCAHPARIPQALLHYERDICAEDAFSATGKRAFLMSHVLDMTGAPIVLVSAVPVLRSMGYEVVVLGPSDGGALQLFVDAGAAVITRPGIRATPNLWGLALCTDLVLVNTVVMARTVRALSGTAVPVLWWLHDAFAGYPHIAHQIPTKLAENVRLYSVGHHAANAMHAVRPDFQIGQLIYGLPDYAAEDFPRCDLGYPADKPLFATVGSFERRKGHDIFCAAIRLLPEEVRNKATFLFVGMAADKEMMDAVRSLTTDCPENVFYCKRLSRDEIKNLMEQCTCLVCASRDDPMPTFVTEGLIFGKPSIVSEHTGTAGVITEGVDGFTYPDDDPQKLAALLEWAIFHPEKLAAMKAACRKLYETHYSKQSFEQTLTAAVKDLTANH</sequence>
<accession>A0A329UMY5</accession>
<keyword evidence="1 3" id="KW-0808">Transferase</keyword>
<dbReference type="Pfam" id="PF16994">
    <property type="entry name" value="Glyco_trans_4_5"/>
    <property type="match status" value="1"/>
</dbReference>
<dbReference type="SUPFAM" id="SSF53756">
    <property type="entry name" value="UDP-Glycosyltransferase/glycogen phosphorylase"/>
    <property type="match status" value="1"/>
</dbReference>
<reference evidence="3 4" key="1">
    <citation type="submission" date="2018-02" db="EMBL/GenBank/DDBJ databases">
        <title>Complete genome sequencing of Faecalibacterium prausnitzii strains isolated from the human gut.</title>
        <authorList>
            <person name="Fitzgerald B.C."/>
            <person name="Shkoporov A.N."/>
            <person name="Ross P.R."/>
            <person name="Hill C."/>
        </authorList>
    </citation>
    <scope>NUCLEOTIDE SEQUENCE [LARGE SCALE GENOMIC DNA]</scope>
    <source>
        <strain evidence="3 4">APC922/41-1</strain>
    </source>
</reference>
<evidence type="ECO:0000259" key="2">
    <source>
        <dbReference type="Pfam" id="PF00534"/>
    </source>
</evidence>
<dbReference type="RefSeq" id="WP_112145001.1">
    <property type="nucleotide sequence ID" value="NZ_PRLC01000008.1"/>
</dbReference>
<dbReference type="Gene3D" id="3.40.50.2000">
    <property type="entry name" value="Glycogen Phosphorylase B"/>
    <property type="match status" value="1"/>
</dbReference>